<organism evidence="11">
    <name type="scientific">Yemma signatus</name>
    <dbReference type="NCBI Taxonomy" id="300820"/>
    <lineage>
        <taxon>Eukaryota</taxon>
        <taxon>Metazoa</taxon>
        <taxon>Ecdysozoa</taxon>
        <taxon>Arthropoda</taxon>
        <taxon>Hexapoda</taxon>
        <taxon>Insecta</taxon>
        <taxon>Pterygota</taxon>
        <taxon>Neoptera</taxon>
        <taxon>Paraneoptera</taxon>
        <taxon>Hemiptera</taxon>
        <taxon>Heteroptera</taxon>
        <taxon>Panheteroptera</taxon>
        <taxon>Pentatomomorpha</taxon>
        <taxon>Lygaeoidea</taxon>
        <taxon>Berytidae</taxon>
        <taxon>Yemma</taxon>
    </lineage>
</organism>
<keyword evidence="7 10" id="KW-0472">Membrane</keyword>
<evidence type="ECO:0000256" key="9">
    <source>
        <dbReference type="ARBA" id="ARBA00023224"/>
    </source>
</evidence>
<proteinExistence type="evidence at transcript level"/>
<keyword evidence="3 10" id="KW-0716">Sensory transduction</keyword>
<reference evidence="11" key="1">
    <citation type="submission" date="2017-10" db="EMBL/GenBank/DDBJ databases">
        <authorList>
            <person name="Banno H."/>
            <person name="Chua N.-H."/>
        </authorList>
    </citation>
    <scope>NUCLEOTIDE SEQUENCE</scope>
</reference>
<evidence type="ECO:0000256" key="5">
    <source>
        <dbReference type="ARBA" id="ARBA00022725"/>
    </source>
</evidence>
<protein>
    <recommendedName>
        <fullName evidence="10">Odorant receptor</fullName>
    </recommendedName>
</protein>
<dbReference type="AlphaFoldDB" id="A0A385H531"/>
<dbReference type="PANTHER" id="PTHR21137:SF35">
    <property type="entry name" value="ODORANT RECEPTOR 19A-RELATED"/>
    <property type="match status" value="1"/>
</dbReference>
<keyword evidence="4 10" id="KW-0812">Transmembrane</keyword>
<dbReference type="GO" id="GO:0005549">
    <property type="term" value="F:odorant binding"/>
    <property type="evidence" value="ECO:0007669"/>
    <property type="project" value="InterPro"/>
</dbReference>
<feature type="transmembrane region" description="Helical" evidence="10">
    <location>
        <begin position="174"/>
        <end position="194"/>
    </location>
</feature>
<dbReference type="Pfam" id="PF02949">
    <property type="entry name" value="7tm_6"/>
    <property type="match status" value="1"/>
</dbReference>
<evidence type="ECO:0000313" key="11">
    <source>
        <dbReference type="EMBL" id="AXX83045.1"/>
    </source>
</evidence>
<evidence type="ECO:0000256" key="3">
    <source>
        <dbReference type="ARBA" id="ARBA00022606"/>
    </source>
</evidence>
<feature type="transmembrane region" description="Helical" evidence="10">
    <location>
        <begin position="31"/>
        <end position="52"/>
    </location>
</feature>
<dbReference type="PANTHER" id="PTHR21137">
    <property type="entry name" value="ODORANT RECEPTOR"/>
    <property type="match status" value="1"/>
</dbReference>
<comment type="similarity">
    <text evidence="10">Belongs to the insect chemoreceptor superfamily. Heteromeric odorant receptor channel (TC 1.A.69) family.</text>
</comment>
<dbReference type="InterPro" id="IPR004117">
    <property type="entry name" value="7tm6_olfct_rcpt"/>
</dbReference>
<comment type="caution">
    <text evidence="10">Lacks conserved residue(s) required for the propagation of feature annotation.</text>
</comment>
<feature type="transmembrane region" description="Helical" evidence="10">
    <location>
        <begin position="290"/>
        <end position="308"/>
    </location>
</feature>
<keyword evidence="8 10" id="KW-0675">Receptor</keyword>
<evidence type="ECO:0000256" key="8">
    <source>
        <dbReference type="ARBA" id="ARBA00023170"/>
    </source>
</evidence>
<gene>
    <name evidence="11" type="primary">OR44</name>
</gene>
<accession>A0A385H531</accession>
<dbReference type="GO" id="GO:0007165">
    <property type="term" value="P:signal transduction"/>
    <property type="evidence" value="ECO:0007669"/>
    <property type="project" value="UniProtKB-KW"/>
</dbReference>
<keyword evidence="5 10" id="KW-0552">Olfaction</keyword>
<keyword evidence="6 10" id="KW-1133">Transmembrane helix</keyword>
<comment type="subcellular location">
    <subcellularLocation>
        <location evidence="1 10">Cell membrane</location>
        <topology evidence="1 10">Multi-pass membrane protein</topology>
    </subcellularLocation>
</comment>
<evidence type="ECO:0000256" key="7">
    <source>
        <dbReference type="ARBA" id="ARBA00023136"/>
    </source>
</evidence>
<dbReference type="EMBL" id="MG204679">
    <property type="protein sequence ID" value="AXX83045.1"/>
    <property type="molecule type" value="mRNA"/>
</dbReference>
<dbReference type="GO" id="GO:0004984">
    <property type="term" value="F:olfactory receptor activity"/>
    <property type="evidence" value="ECO:0007669"/>
    <property type="project" value="InterPro"/>
</dbReference>
<evidence type="ECO:0000256" key="6">
    <source>
        <dbReference type="ARBA" id="ARBA00022989"/>
    </source>
</evidence>
<keyword evidence="9 10" id="KW-0807">Transducer</keyword>
<feature type="transmembrane region" description="Helical" evidence="10">
    <location>
        <begin position="64"/>
        <end position="87"/>
    </location>
</feature>
<evidence type="ECO:0000256" key="1">
    <source>
        <dbReference type="ARBA" id="ARBA00004651"/>
    </source>
</evidence>
<dbReference type="GO" id="GO:0005886">
    <property type="term" value="C:plasma membrane"/>
    <property type="evidence" value="ECO:0007669"/>
    <property type="project" value="UniProtKB-SubCell"/>
</dbReference>
<evidence type="ECO:0000256" key="2">
    <source>
        <dbReference type="ARBA" id="ARBA00022475"/>
    </source>
</evidence>
<sequence length="388" mass="45088">MWDFRQLRWLNIMGWWPSACKTTFGYRISRVIGLTFYISNIIQLGFELVNLFQQISIGSLKGTILNLTTTLMGILTTLKVFVILVYAKDIQDTIAKFEEIENKVRKVLPKEIVEEINVRNTFFSKWGSNVANLMMVFTTHWLVRPLIFLTQGERVLIIETWVPFGLEQDLRGWWVAWLVQTTHIFTAMYGFFMFDSIGYSFLESLHMVIEYLKESLSRLDFSAPGVDHHSPLTLRFCVELHKEIIRQKEKLNSLFGHNILIQTISSTFVFCLSVFELSSIEGTTLVKIMNLVELILIIGYSTFLYSYLCQQVADENVRVMQAAYANNWYRGNEKDKQSLFLLIEAWKKELKFGYIVQSNLQTFIATLKSSFTYFNFLQAISEGELVSS</sequence>
<evidence type="ECO:0000256" key="4">
    <source>
        <dbReference type="ARBA" id="ARBA00022692"/>
    </source>
</evidence>
<evidence type="ECO:0000256" key="10">
    <source>
        <dbReference type="RuleBase" id="RU351113"/>
    </source>
</evidence>
<name>A0A385H531_9HEMI</name>
<keyword evidence="2" id="KW-1003">Cell membrane</keyword>
<feature type="transmembrane region" description="Helical" evidence="10">
    <location>
        <begin position="259"/>
        <end position="278"/>
    </location>
</feature>